<accession>A0A2Y8ZT39</accession>
<dbReference type="RefSeq" id="WP_109686923.1">
    <property type="nucleotide sequence ID" value="NZ_QGDN01000001.1"/>
</dbReference>
<evidence type="ECO:0000313" key="3">
    <source>
        <dbReference type="Proteomes" id="UP000250028"/>
    </source>
</evidence>
<feature type="compositionally biased region" description="Polar residues" evidence="1">
    <location>
        <begin position="312"/>
        <end position="334"/>
    </location>
</feature>
<dbReference type="Proteomes" id="UP000250028">
    <property type="component" value="Unassembled WGS sequence"/>
</dbReference>
<feature type="region of interest" description="Disordered" evidence="1">
    <location>
        <begin position="306"/>
        <end position="342"/>
    </location>
</feature>
<name>A0A2Y8ZT39_9MICO</name>
<keyword evidence="3" id="KW-1185">Reference proteome</keyword>
<dbReference type="EMBL" id="UESZ01000001">
    <property type="protein sequence ID" value="SSA35561.1"/>
    <property type="molecule type" value="Genomic_DNA"/>
</dbReference>
<protein>
    <recommendedName>
        <fullName evidence="4">DUF559 domain-containing protein</fullName>
    </recommendedName>
</protein>
<reference evidence="3" key="1">
    <citation type="submission" date="2016-10" db="EMBL/GenBank/DDBJ databases">
        <authorList>
            <person name="Varghese N."/>
            <person name="Submissions S."/>
        </authorList>
    </citation>
    <scope>NUCLEOTIDE SEQUENCE [LARGE SCALE GENOMIC DNA]</scope>
    <source>
        <strain evidence="3">DSM 22951</strain>
    </source>
</reference>
<evidence type="ECO:0000313" key="2">
    <source>
        <dbReference type="EMBL" id="SSA35561.1"/>
    </source>
</evidence>
<dbReference type="InterPro" id="IPR011335">
    <property type="entry name" value="Restrct_endonuc-II-like"/>
</dbReference>
<evidence type="ECO:0008006" key="4">
    <source>
        <dbReference type="Google" id="ProtNLM"/>
    </source>
</evidence>
<sequence length="342" mass="38184">MSELISADLFEGPFTTQQALTAGITYAMLRSAKFEAVFPGRGVWSRARVPRDLRFWLEADRLILPQDAALSHTTGLLAYGVPLSAVGPRHWSTATTVRTAMPLSLHRVVDLGPVRRVRGFRVVDPSRCLQGAAPSLCLLDIIRIGDWLLTKKLITRPELRASSKVAGAARVRQAECWMRVGSESFRETSVRTILRLAGLPNPQVNPNIVDAQGNFVARGDLPYPQWKVLVEYDGWHHERSASQRQEDIERREKLDRLGWRSVVLTSRDHDDPPALVNRVWTMLKLQGYRGPAPLFDHERWARLTEVPRKSGSRVSGSRTSAPSSDTGLSIQAATGTRLRDTA</sequence>
<proteinExistence type="predicted"/>
<dbReference type="AlphaFoldDB" id="A0A2Y8ZT39"/>
<evidence type="ECO:0000256" key="1">
    <source>
        <dbReference type="SAM" id="MobiDB-lite"/>
    </source>
</evidence>
<dbReference type="OrthoDB" id="5517693at2"/>
<dbReference type="SUPFAM" id="SSF52980">
    <property type="entry name" value="Restriction endonuclease-like"/>
    <property type="match status" value="1"/>
</dbReference>
<gene>
    <name evidence="2" type="ORF">SAMN04489750_2925</name>
</gene>
<dbReference type="Gene3D" id="3.40.960.10">
    <property type="entry name" value="VSR Endonuclease"/>
    <property type="match status" value="1"/>
</dbReference>
<organism evidence="2 3">
    <name type="scientific">Branchiibius hedensis</name>
    <dbReference type="NCBI Taxonomy" id="672460"/>
    <lineage>
        <taxon>Bacteria</taxon>
        <taxon>Bacillati</taxon>
        <taxon>Actinomycetota</taxon>
        <taxon>Actinomycetes</taxon>
        <taxon>Micrococcales</taxon>
        <taxon>Dermacoccaceae</taxon>
        <taxon>Branchiibius</taxon>
    </lineage>
</organism>